<dbReference type="Gene3D" id="1.10.10.60">
    <property type="entry name" value="Homeodomain-like"/>
    <property type="match status" value="1"/>
</dbReference>
<comment type="similarity">
    <text evidence="2">Belongs to the HD-ZIP homeobox family. Class IV subfamily.</text>
</comment>
<dbReference type="GO" id="GO:0005634">
    <property type="term" value="C:nucleus"/>
    <property type="evidence" value="ECO:0007669"/>
    <property type="project" value="UniProtKB-SubCell"/>
</dbReference>
<keyword evidence="3" id="KW-0805">Transcription regulation</keyword>
<evidence type="ECO:0000256" key="4">
    <source>
        <dbReference type="ARBA" id="ARBA00023054"/>
    </source>
</evidence>
<sequence length="814" mass="88374">MPAGLMVLARHVPPLMARHCHSKSAYTPPGLSLAQPNMAEVQFDQDVSASARAESEGGMGMGSGMREEDFESKSGSDNIEGGEEDQDAGDRRPRKKRYHRHTQHQIQEMEMFFKECPHPDDKQRKELSRELGLEPLQVKFWFQNKRTQMKTQHERHENTQLRSENEKLRAENMRYREALSNASCPNCGGPAALGEMSFDEQQLRVENARLREEIDRISAIAAKYVGKPLLSIAGGGGGGGAPLTAIPRSNLDLAVGSYSGQPDIYGSSSMGEISSNSNNNANNASNSNKCMMGPSEVEKPIVVELAVTAMEELVRMAQMGEPLWNPHPDDPSTQILNQDEYITSFPRGIGPTPFGLKTEASRATAVVIMNAINLVETLMDVNQWTSMFPGIISRAFTLDVFSTGVAGNYNGALQVMYAEFQMPSPLVPTRENHLVRYCKQHSEGIWAVADVSLDSLRGNPSPLLRSRRRPSGCVIHEMPNGYSKVTWVEHVEVDERVVHHIYRQLLNTNSGLAFGAKRWLANLERQCERLASVLASNIPAKDLGVIPNPEGRKSMLKLAERMGISFCGGVSASSAHTWTSLSGSGAEDVRVMIRKSVDDPGRPPGIVLSAATSFWLPVAPKTLFDFLRDENSRNEWDILSNGGLVQEMAHIANGQDPGNCVSLLRVNSVNSNQSNMLILQESCIDAAGSFVIYAPVDIVAMNAVLNGGDPDYVAILPSGFAILPDGPKCINAVSNSNNNNGSNGNSNNNNNSHSHSNGNVNVNDGGGSLLTVAFQILVDSVPTAKLSLGSVATVNSLISCTVDRIKAALNCANT</sequence>
<evidence type="ECO:0000256" key="3">
    <source>
        <dbReference type="ARBA" id="ARBA00023015"/>
    </source>
</evidence>
<feature type="domain" description="Homeobox" evidence="13">
    <location>
        <begin position="92"/>
        <end position="152"/>
    </location>
</feature>
<dbReference type="EMBL" id="JAHRHJ020000002">
    <property type="protein sequence ID" value="KAH9325644.1"/>
    <property type="molecule type" value="Genomic_DNA"/>
</dbReference>
<feature type="compositionally biased region" description="Basic and acidic residues" evidence="12">
    <location>
        <begin position="65"/>
        <end position="74"/>
    </location>
</feature>
<accession>A0AA38GL24</accession>
<feature type="compositionally biased region" description="Basic residues" evidence="12">
    <location>
        <begin position="92"/>
        <end position="103"/>
    </location>
</feature>
<dbReference type="InterPro" id="IPR002913">
    <property type="entry name" value="START_lipid-bd_dom"/>
</dbReference>
<keyword evidence="4 11" id="KW-0175">Coiled coil</keyword>
<dbReference type="PROSITE" id="PS50071">
    <property type="entry name" value="HOMEOBOX_2"/>
    <property type="match status" value="1"/>
</dbReference>
<evidence type="ECO:0000256" key="11">
    <source>
        <dbReference type="SAM" id="Coils"/>
    </source>
</evidence>
<evidence type="ECO:0000256" key="2">
    <source>
        <dbReference type="ARBA" id="ARBA00006789"/>
    </source>
</evidence>
<dbReference type="Gene3D" id="3.30.530.20">
    <property type="match status" value="1"/>
</dbReference>
<dbReference type="PROSITE" id="PS50848">
    <property type="entry name" value="START"/>
    <property type="match status" value="1"/>
</dbReference>
<dbReference type="GO" id="GO:0000981">
    <property type="term" value="F:DNA-binding transcription factor activity, RNA polymerase II-specific"/>
    <property type="evidence" value="ECO:0007669"/>
    <property type="project" value="InterPro"/>
</dbReference>
<evidence type="ECO:0000256" key="12">
    <source>
        <dbReference type="SAM" id="MobiDB-lite"/>
    </source>
</evidence>
<evidence type="ECO:0000256" key="9">
    <source>
        <dbReference type="PROSITE-ProRule" id="PRU00108"/>
    </source>
</evidence>
<dbReference type="SUPFAM" id="SSF55961">
    <property type="entry name" value="Bet v1-like"/>
    <property type="match status" value="2"/>
</dbReference>
<proteinExistence type="inferred from homology"/>
<organism evidence="15 16">
    <name type="scientific">Taxus chinensis</name>
    <name type="common">Chinese yew</name>
    <name type="synonym">Taxus wallichiana var. chinensis</name>
    <dbReference type="NCBI Taxonomy" id="29808"/>
    <lineage>
        <taxon>Eukaryota</taxon>
        <taxon>Viridiplantae</taxon>
        <taxon>Streptophyta</taxon>
        <taxon>Embryophyta</taxon>
        <taxon>Tracheophyta</taxon>
        <taxon>Spermatophyta</taxon>
        <taxon>Pinopsida</taxon>
        <taxon>Pinidae</taxon>
        <taxon>Conifers II</taxon>
        <taxon>Cupressales</taxon>
        <taxon>Taxaceae</taxon>
        <taxon>Taxus</taxon>
    </lineage>
</organism>
<dbReference type="PROSITE" id="PS00027">
    <property type="entry name" value="HOMEOBOX_1"/>
    <property type="match status" value="1"/>
</dbReference>
<dbReference type="Pfam" id="PF01852">
    <property type="entry name" value="START"/>
    <property type="match status" value="1"/>
</dbReference>
<gene>
    <name evidence="15" type="ORF">KI387_005822</name>
</gene>
<evidence type="ECO:0000259" key="14">
    <source>
        <dbReference type="PROSITE" id="PS50848"/>
    </source>
</evidence>
<evidence type="ECO:0000256" key="6">
    <source>
        <dbReference type="ARBA" id="ARBA00023155"/>
    </source>
</evidence>
<keyword evidence="6 9" id="KW-0371">Homeobox</keyword>
<feature type="DNA-binding region" description="Homeobox" evidence="9">
    <location>
        <begin position="94"/>
        <end position="153"/>
    </location>
</feature>
<dbReference type="Pfam" id="PF00046">
    <property type="entry name" value="Homeodomain"/>
    <property type="match status" value="1"/>
</dbReference>
<feature type="domain" description="START" evidence="14">
    <location>
        <begin position="295"/>
        <end position="532"/>
    </location>
</feature>
<evidence type="ECO:0000256" key="7">
    <source>
        <dbReference type="ARBA" id="ARBA00023163"/>
    </source>
</evidence>
<feature type="coiled-coil region" evidence="11">
    <location>
        <begin position="151"/>
        <end position="220"/>
    </location>
</feature>
<keyword evidence="5 9" id="KW-0238">DNA-binding</keyword>
<dbReference type="Pfam" id="PF25797">
    <property type="entry name" value="PDF2_C"/>
    <property type="match status" value="1"/>
</dbReference>
<dbReference type="Proteomes" id="UP000824469">
    <property type="component" value="Unassembled WGS sequence"/>
</dbReference>
<dbReference type="GO" id="GO:0008289">
    <property type="term" value="F:lipid binding"/>
    <property type="evidence" value="ECO:0007669"/>
    <property type="project" value="InterPro"/>
</dbReference>
<dbReference type="GO" id="GO:0003677">
    <property type="term" value="F:DNA binding"/>
    <property type="evidence" value="ECO:0007669"/>
    <property type="project" value="UniProtKB-UniRule"/>
</dbReference>
<comment type="caution">
    <text evidence="15">The sequence shown here is derived from an EMBL/GenBank/DDBJ whole genome shotgun (WGS) entry which is preliminary data.</text>
</comment>
<dbReference type="FunFam" id="3.30.530.20:FF:000026">
    <property type="entry name" value="Homeobox-leucine zipper protein GLABRA 2"/>
    <property type="match status" value="1"/>
</dbReference>
<feature type="region of interest" description="Disordered" evidence="12">
    <location>
        <begin position="46"/>
        <end position="103"/>
    </location>
</feature>
<dbReference type="SUPFAM" id="SSF46689">
    <property type="entry name" value="Homeodomain-like"/>
    <property type="match status" value="1"/>
</dbReference>
<name>A0AA38GL24_TAXCH</name>
<feature type="region of interest" description="Disordered" evidence="12">
    <location>
        <begin position="734"/>
        <end position="760"/>
    </location>
</feature>
<dbReference type="SMART" id="SM00234">
    <property type="entry name" value="START"/>
    <property type="match status" value="1"/>
</dbReference>
<evidence type="ECO:0000259" key="13">
    <source>
        <dbReference type="PROSITE" id="PS50071"/>
    </source>
</evidence>
<evidence type="ECO:0000256" key="8">
    <source>
        <dbReference type="ARBA" id="ARBA00023242"/>
    </source>
</evidence>
<dbReference type="InterPro" id="IPR042160">
    <property type="entry name" value="HD-Zip_IV"/>
</dbReference>
<dbReference type="GO" id="GO:0030154">
    <property type="term" value="P:cell differentiation"/>
    <property type="evidence" value="ECO:0007669"/>
    <property type="project" value="UniProtKB-ARBA"/>
</dbReference>
<protein>
    <submittedName>
        <fullName evidence="15">Uncharacterized protein</fullName>
    </submittedName>
</protein>
<evidence type="ECO:0000313" key="16">
    <source>
        <dbReference type="Proteomes" id="UP000824469"/>
    </source>
</evidence>
<dbReference type="SMART" id="SM00389">
    <property type="entry name" value="HOX"/>
    <property type="match status" value="1"/>
</dbReference>
<keyword evidence="16" id="KW-1185">Reference proteome</keyword>
<dbReference type="InterPro" id="IPR009057">
    <property type="entry name" value="Homeodomain-like_sf"/>
</dbReference>
<dbReference type="InterPro" id="IPR057993">
    <property type="entry name" value="HD-Zip_IV_C"/>
</dbReference>
<evidence type="ECO:0000256" key="1">
    <source>
        <dbReference type="ARBA" id="ARBA00004123"/>
    </source>
</evidence>
<dbReference type="CDD" id="cd08875">
    <property type="entry name" value="START_ArGLABRA2_like"/>
    <property type="match status" value="1"/>
</dbReference>
<comment type="subcellular location">
    <subcellularLocation>
        <location evidence="1 9 10">Nucleus</location>
    </subcellularLocation>
</comment>
<dbReference type="OMA" id="CKHHADG"/>
<dbReference type="InterPro" id="IPR001356">
    <property type="entry name" value="HD"/>
</dbReference>
<dbReference type="FunFam" id="1.10.10.60:FF:000229">
    <property type="entry name" value="Homeobox-leucine zipper protein HDG1"/>
    <property type="match status" value="1"/>
</dbReference>
<keyword evidence="8 9" id="KW-0539">Nucleus</keyword>
<reference evidence="15 16" key="1">
    <citation type="journal article" date="2021" name="Nat. Plants">
        <title>The Taxus genome provides insights into paclitaxel biosynthesis.</title>
        <authorList>
            <person name="Xiong X."/>
            <person name="Gou J."/>
            <person name="Liao Q."/>
            <person name="Li Y."/>
            <person name="Zhou Q."/>
            <person name="Bi G."/>
            <person name="Li C."/>
            <person name="Du R."/>
            <person name="Wang X."/>
            <person name="Sun T."/>
            <person name="Guo L."/>
            <person name="Liang H."/>
            <person name="Lu P."/>
            <person name="Wu Y."/>
            <person name="Zhang Z."/>
            <person name="Ro D.K."/>
            <person name="Shang Y."/>
            <person name="Huang S."/>
            <person name="Yan J."/>
        </authorList>
    </citation>
    <scope>NUCLEOTIDE SEQUENCE [LARGE SCALE GENOMIC DNA]</scope>
    <source>
        <strain evidence="15">Ta-2019</strain>
    </source>
</reference>
<dbReference type="AlphaFoldDB" id="A0AA38GL24"/>
<evidence type="ECO:0000313" key="15">
    <source>
        <dbReference type="EMBL" id="KAH9325644.1"/>
    </source>
</evidence>
<keyword evidence="7" id="KW-0804">Transcription</keyword>
<evidence type="ECO:0000256" key="5">
    <source>
        <dbReference type="ARBA" id="ARBA00023125"/>
    </source>
</evidence>
<evidence type="ECO:0000256" key="10">
    <source>
        <dbReference type="RuleBase" id="RU000682"/>
    </source>
</evidence>
<dbReference type="InterPro" id="IPR023393">
    <property type="entry name" value="START-like_dom_sf"/>
</dbReference>
<dbReference type="PANTHER" id="PTHR45654:SF77">
    <property type="entry name" value="HOMEOBOX-LEUCINE ZIPPER PROTEIN MERISTEM L1"/>
    <property type="match status" value="1"/>
</dbReference>
<dbReference type="PANTHER" id="PTHR45654">
    <property type="entry name" value="HOMEOBOX-LEUCINE ZIPPER PROTEIN MERISTEM L1"/>
    <property type="match status" value="1"/>
</dbReference>
<dbReference type="InterPro" id="IPR017970">
    <property type="entry name" value="Homeobox_CS"/>
</dbReference>
<dbReference type="CDD" id="cd00086">
    <property type="entry name" value="homeodomain"/>
    <property type="match status" value="1"/>
</dbReference>